<evidence type="ECO:0000313" key="2">
    <source>
        <dbReference type="EMBL" id="GAA3677711.1"/>
    </source>
</evidence>
<dbReference type="Gene3D" id="3.10.310.70">
    <property type="match status" value="1"/>
</dbReference>
<evidence type="ECO:0000313" key="3">
    <source>
        <dbReference type="Proteomes" id="UP001500752"/>
    </source>
</evidence>
<name>A0ABP7C650_9MICC</name>
<dbReference type="InterPro" id="IPR013108">
    <property type="entry name" value="Amidohydro_3"/>
</dbReference>
<dbReference type="SUPFAM" id="SSF51556">
    <property type="entry name" value="Metallo-dependent hydrolases"/>
    <property type="match status" value="1"/>
</dbReference>
<accession>A0ABP7C650</accession>
<dbReference type="InterPro" id="IPR032466">
    <property type="entry name" value="Metal_Hydrolase"/>
</dbReference>
<proteinExistence type="predicted"/>
<feature type="domain" description="Amidohydrolase 3" evidence="1">
    <location>
        <begin position="62"/>
        <end position="544"/>
    </location>
</feature>
<sequence>MKSNDSLPAVGPADFVISGAVVLTMNPEQTSASALAVRGGEIVFVGDDKQAEPFIGPKTILLDAKGRFICPGFHDSHNHMLMTGLGMLIPTLSTARNIPELLTVLGAQAEDTPQGEWVISAGDWHESRLQEGRMPSRVELDEACPANPLVLRRGGHNIVLNSAALERFGIDEDSLPPASATYVRQDGRLTGQIIGNAHVTDLLDALPKPSRDQYREALRRVQRSYSQAGITSVIDPALTLEEMQLYRDLADSSELQIRVSMLWRVPPPRTDVAAAVRMIESGDVRVDGEDSWARTIGVKICVDGGVETGYYRDQYQRVDDVHHPRGKPFLDPEDLERLCKAANRAGLPVGAHCVGDAGIDMVLDAYEKADAETSLKGQRWTLIHMLYPQPEHWDRLNNVGAGIAAQEPLHFALGGGFAEYLGRERAAAIAPLADYLALCEQPVGGGSDSPVAPYEPLAGIEASVTRATRSAGVLGLESAISPEEALGMYTAGSAWCANAERRLGTLAPGMLADLVVLSKDPRTVAGEAIAAIEVLLTVVDGRVSHGEFDGGLLPRIGA</sequence>
<dbReference type="Proteomes" id="UP001500752">
    <property type="component" value="Unassembled WGS sequence"/>
</dbReference>
<dbReference type="Pfam" id="PF07969">
    <property type="entry name" value="Amidohydro_3"/>
    <property type="match status" value="1"/>
</dbReference>
<dbReference type="InterPro" id="IPR033932">
    <property type="entry name" value="YtcJ-like"/>
</dbReference>
<protein>
    <submittedName>
        <fullName evidence="2">Amidohydrolase</fullName>
    </submittedName>
</protein>
<dbReference type="CDD" id="cd01300">
    <property type="entry name" value="YtcJ_like"/>
    <property type="match status" value="1"/>
</dbReference>
<reference evidence="3" key="1">
    <citation type="journal article" date="2019" name="Int. J. Syst. Evol. Microbiol.">
        <title>The Global Catalogue of Microorganisms (GCM) 10K type strain sequencing project: providing services to taxonomists for standard genome sequencing and annotation.</title>
        <authorList>
            <consortium name="The Broad Institute Genomics Platform"/>
            <consortium name="The Broad Institute Genome Sequencing Center for Infectious Disease"/>
            <person name="Wu L."/>
            <person name="Ma J."/>
        </authorList>
    </citation>
    <scope>NUCLEOTIDE SEQUENCE [LARGE SCALE GENOMIC DNA]</scope>
    <source>
        <strain evidence="3">JCM 30742</strain>
    </source>
</reference>
<dbReference type="Gene3D" id="3.20.20.140">
    <property type="entry name" value="Metal-dependent hydrolases"/>
    <property type="match status" value="1"/>
</dbReference>
<dbReference type="PANTHER" id="PTHR22642:SF2">
    <property type="entry name" value="PROTEIN LONG AFTER FAR-RED 3"/>
    <property type="match status" value="1"/>
</dbReference>
<dbReference type="RefSeq" id="WP_345149710.1">
    <property type="nucleotide sequence ID" value="NZ_BAABEO010000009.1"/>
</dbReference>
<comment type="caution">
    <text evidence="2">The sequence shown here is derived from an EMBL/GenBank/DDBJ whole genome shotgun (WGS) entry which is preliminary data.</text>
</comment>
<dbReference type="EMBL" id="BAABEO010000009">
    <property type="protein sequence ID" value="GAA3677711.1"/>
    <property type="molecule type" value="Genomic_DNA"/>
</dbReference>
<keyword evidence="3" id="KW-1185">Reference proteome</keyword>
<dbReference type="SUPFAM" id="SSF51338">
    <property type="entry name" value="Composite domain of metallo-dependent hydrolases"/>
    <property type="match status" value="1"/>
</dbReference>
<evidence type="ECO:0000259" key="1">
    <source>
        <dbReference type="Pfam" id="PF07969"/>
    </source>
</evidence>
<gene>
    <name evidence="2" type="ORF">GCM10023081_14970</name>
</gene>
<dbReference type="Gene3D" id="2.30.40.10">
    <property type="entry name" value="Urease, subunit C, domain 1"/>
    <property type="match status" value="1"/>
</dbReference>
<organism evidence="2 3">
    <name type="scientific">Arthrobacter ginkgonis</name>
    <dbReference type="NCBI Taxonomy" id="1630594"/>
    <lineage>
        <taxon>Bacteria</taxon>
        <taxon>Bacillati</taxon>
        <taxon>Actinomycetota</taxon>
        <taxon>Actinomycetes</taxon>
        <taxon>Micrococcales</taxon>
        <taxon>Micrococcaceae</taxon>
        <taxon>Arthrobacter</taxon>
    </lineage>
</organism>
<dbReference type="InterPro" id="IPR011059">
    <property type="entry name" value="Metal-dep_hydrolase_composite"/>
</dbReference>
<dbReference type="PANTHER" id="PTHR22642">
    <property type="entry name" value="IMIDAZOLONEPROPIONASE"/>
    <property type="match status" value="1"/>
</dbReference>